<dbReference type="GeneID" id="106176678"/>
<dbReference type="SUPFAM" id="SSF50370">
    <property type="entry name" value="Ricin B-like lectins"/>
    <property type="match status" value="1"/>
</dbReference>
<dbReference type="GO" id="GO:0006493">
    <property type="term" value="P:protein O-linked glycosylation"/>
    <property type="evidence" value="ECO:0007669"/>
    <property type="project" value="TreeGrafter"/>
</dbReference>
<dbReference type="KEGG" id="lak:106176678"/>
<evidence type="ECO:0000256" key="1">
    <source>
        <dbReference type="ARBA" id="ARBA00022734"/>
    </source>
</evidence>
<dbReference type="PANTHER" id="PTHR11675:SF126">
    <property type="entry name" value="RICIN B LECTIN DOMAIN-CONTAINING PROTEIN"/>
    <property type="match status" value="1"/>
</dbReference>
<evidence type="ECO:0000256" key="2">
    <source>
        <dbReference type="ARBA" id="ARBA00023157"/>
    </source>
</evidence>
<keyword evidence="4" id="KW-1185">Reference proteome</keyword>
<gene>
    <name evidence="5" type="primary">LOC106176678</name>
</gene>
<organism evidence="4 5">
    <name type="scientific">Lingula anatina</name>
    <name type="common">Brachiopod</name>
    <name type="synonym">Lingula unguis</name>
    <dbReference type="NCBI Taxonomy" id="7574"/>
    <lineage>
        <taxon>Eukaryota</taxon>
        <taxon>Metazoa</taxon>
        <taxon>Spiralia</taxon>
        <taxon>Lophotrochozoa</taxon>
        <taxon>Brachiopoda</taxon>
        <taxon>Linguliformea</taxon>
        <taxon>Lingulata</taxon>
        <taxon>Lingulida</taxon>
        <taxon>Linguloidea</taxon>
        <taxon>Lingulidae</taxon>
        <taxon>Lingula</taxon>
    </lineage>
</organism>
<proteinExistence type="predicted"/>
<reference evidence="5" key="1">
    <citation type="submission" date="2025-08" db="UniProtKB">
        <authorList>
            <consortium name="RefSeq"/>
        </authorList>
    </citation>
    <scope>IDENTIFICATION</scope>
    <source>
        <tissue evidence="5">Gonads</tissue>
    </source>
</reference>
<accession>A0A1S3JX52</accession>
<dbReference type="InParanoid" id="A0A1S3JX52"/>
<dbReference type="SUPFAM" id="SSF53448">
    <property type="entry name" value="Nucleotide-diphospho-sugar transferases"/>
    <property type="match status" value="1"/>
</dbReference>
<dbReference type="GO" id="GO:0005794">
    <property type="term" value="C:Golgi apparatus"/>
    <property type="evidence" value="ECO:0007669"/>
    <property type="project" value="TreeGrafter"/>
</dbReference>
<dbReference type="Proteomes" id="UP000085678">
    <property type="component" value="Unplaced"/>
</dbReference>
<name>A0A1S3JX52_LINAN</name>
<evidence type="ECO:0000313" key="4">
    <source>
        <dbReference type="Proteomes" id="UP000085678"/>
    </source>
</evidence>
<dbReference type="OrthoDB" id="6119243at2759"/>
<dbReference type="AlphaFoldDB" id="A0A1S3JX52"/>
<dbReference type="STRING" id="7574.A0A1S3JX52"/>
<evidence type="ECO:0000313" key="5">
    <source>
        <dbReference type="RefSeq" id="XP_013414614.2"/>
    </source>
</evidence>
<dbReference type="InterPro" id="IPR035992">
    <property type="entry name" value="Ricin_B-like_lectins"/>
</dbReference>
<feature type="domain" description="Ricin B lectin" evidence="3">
    <location>
        <begin position="226"/>
        <end position="333"/>
    </location>
</feature>
<dbReference type="InterPro" id="IPR000772">
    <property type="entry name" value="Ricin_B_lectin"/>
</dbReference>
<protein>
    <submittedName>
        <fullName evidence="5">Polypeptide N-acetylgalactosaminyltransferase 13-like</fullName>
    </submittedName>
</protein>
<dbReference type="Pfam" id="PF00652">
    <property type="entry name" value="Ricin_B_lectin"/>
    <property type="match status" value="1"/>
</dbReference>
<dbReference type="InterPro" id="IPR029044">
    <property type="entry name" value="Nucleotide-diphossugar_trans"/>
</dbReference>
<dbReference type="GO" id="GO:0004653">
    <property type="term" value="F:polypeptide N-acetylgalactosaminyltransferase activity"/>
    <property type="evidence" value="ECO:0007669"/>
    <property type="project" value="TreeGrafter"/>
</dbReference>
<sequence>MGTDWLQPLVARIKECRSCVVIPVMDLIKPHDFEFMRAVPDFRGTFDWDMTFRWRKIPIDVLKNREGELSPIPTPTMVGCAHGIDRKYFWELGAYDTTMEIWGAENIEHSFRIWMCGGRLETIPCSRVAHVFKHGGLTYTFKSVKTKSSAIIQKNQIKTVELWLDEHRDIFYATQWAIEPVNYTHIEQRQELRKQLGCKPFSWYVENIIPDTPVPLKSNLYFGQLIHHTKEDTCLSYDVTSRDGHVVCSTPCSDQYVAEHAFHFDANGQFMFYARCFDLTENATLNLTSECNNTWTFENSMLKHLGTNRCLGLDSEGQVTMTLCAESDASQKWRFTYHFNWDIGKKKPWEETLREKEE</sequence>
<dbReference type="PANTHER" id="PTHR11675">
    <property type="entry name" value="N-ACETYLGALACTOSAMINYLTRANSFERASE"/>
    <property type="match status" value="1"/>
</dbReference>
<evidence type="ECO:0000259" key="3">
    <source>
        <dbReference type="Pfam" id="PF00652"/>
    </source>
</evidence>
<dbReference type="GO" id="GO:0030246">
    <property type="term" value="F:carbohydrate binding"/>
    <property type="evidence" value="ECO:0007669"/>
    <property type="project" value="UniProtKB-KW"/>
</dbReference>
<dbReference type="Gene3D" id="3.90.550.10">
    <property type="entry name" value="Spore Coat Polysaccharide Biosynthesis Protein SpsA, Chain A"/>
    <property type="match status" value="1"/>
</dbReference>
<keyword evidence="2" id="KW-1015">Disulfide bond</keyword>
<dbReference type="RefSeq" id="XP_013414614.2">
    <property type="nucleotide sequence ID" value="XM_013559160.2"/>
</dbReference>
<keyword evidence="1" id="KW-0430">Lectin</keyword>
<dbReference type="PROSITE" id="PS50231">
    <property type="entry name" value="RICIN_B_LECTIN"/>
    <property type="match status" value="1"/>
</dbReference>
<dbReference type="Gene3D" id="2.80.10.50">
    <property type="match status" value="1"/>
</dbReference>